<reference evidence="2 3" key="1">
    <citation type="submission" date="2024-03" db="EMBL/GenBank/DDBJ databases">
        <title>The genome assembly and annotation of the cricket Gryllus longicercus Weissman &amp; Gray.</title>
        <authorList>
            <person name="Szrajer S."/>
            <person name="Gray D."/>
            <person name="Ylla G."/>
        </authorList>
    </citation>
    <scope>NUCLEOTIDE SEQUENCE [LARGE SCALE GENOMIC DNA]</scope>
    <source>
        <strain evidence="2">DAG 2021-001</strain>
        <tissue evidence="2">Whole body minus gut</tissue>
    </source>
</reference>
<dbReference type="EMBL" id="JAZDUA010000804">
    <property type="protein sequence ID" value="KAK7789234.1"/>
    <property type="molecule type" value="Genomic_DNA"/>
</dbReference>
<gene>
    <name evidence="2" type="ORF">R5R35_008009</name>
</gene>
<keyword evidence="3" id="KW-1185">Reference proteome</keyword>
<feature type="region of interest" description="Disordered" evidence="1">
    <location>
        <begin position="28"/>
        <end position="67"/>
    </location>
</feature>
<feature type="region of interest" description="Disordered" evidence="1">
    <location>
        <begin position="181"/>
        <end position="244"/>
    </location>
</feature>
<evidence type="ECO:0000313" key="2">
    <source>
        <dbReference type="EMBL" id="KAK7789234.1"/>
    </source>
</evidence>
<evidence type="ECO:0000256" key="1">
    <source>
        <dbReference type="SAM" id="MobiDB-lite"/>
    </source>
</evidence>
<dbReference type="AlphaFoldDB" id="A0AAN9V6F1"/>
<organism evidence="2 3">
    <name type="scientific">Gryllus longicercus</name>
    <dbReference type="NCBI Taxonomy" id="2509291"/>
    <lineage>
        <taxon>Eukaryota</taxon>
        <taxon>Metazoa</taxon>
        <taxon>Ecdysozoa</taxon>
        <taxon>Arthropoda</taxon>
        <taxon>Hexapoda</taxon>
        <taxon>Insecta</taxon>
        <taxon>Pterygota</taxon>
        <taxon>Neoptera</taxon>
        <taxon>Polyneoptera</taxon>
        <taxon>Orthoptera</taxon>
        <taxon>Ensifera</taxon>
        <taxon>Gryllidea</taxon>
        <taxon>Grylloidea</taxon>
        <taxon>Gryllidae</taxon>
        <taxon>Gryllinae</taxon>
        <taxon>Gryllus</taxon>
    </lineage>
</organism>
<feature type="compositionally biased region" description="Basic residues" evidence="1">
    <location>
        <begin position="194"/>
        <end position="205"/>
    </location>
</feature>
<name>A0AAN9V6F1_9ORTH</name>
<evidence type="ECO:0000313" key="3">
    <source>
        <dbReference type="Proteomes" id="UP001378592"/>
    </source>
</evidence>
<accession>A0AAN9V6F1</accession>
<proteinExistence type="predicted"/>
<dbReference type="Proteomes" id="UP001378592">
    <property type="component" value="Unassembled WGS sequence"/>
</dbReference>
<sequence length="282" mass="30251">MLLRCCSARSVASSRASAGSERGIFLRHHQQQPPRPPSAATLANGRSTPSLSHVAGGGRANPKEHKEQRNLQRLLAGGSEFSLAGPDHDLELDYYDYNVSNAGAVPGSYLGMDPAYLVWIPPFAPGAWEEQGEQLLAEAHAQALLAHAQSEADVSAAAGAERDPPPLSFRQATEMVPRALLQLPPSGGEDDNRHARKGRPRRTKAKDKGGESPARVHGGGGGGAVEKETRVEKSPSDANSDFCDFLHGDEDIKFADEEEDEECNISDNAIVAEHKENCHIKV</sequence>
<protein>
    <submittedName>
        <fullName evidence="2">Uncharacterized protein</fullName>
    </submittedName>
</protein>
<comment type="caution">
    <text evidence="2">The sequence shown here is derived from an EMBL/GenBank/DDBJ whole genome shotgun (WGS) entry which is preliminary data.</text>
</comment>
<feature type="compositionally biased region" description="Basic and acidic residues" evidence="1">
    <location>
        <begin position="225"/>
        <end position="235"/>
    </location>
</feature>